<feature type="chain" id="PRO_5016677777" evidence="4">
    <location>
        <begin position="41"/>
        <end position="373"/>
    </location>
</feature>
<dbReference type="EMBL" id="QOIM01000023">
    <property type="protein sequence ID" value="RCG23262.1"/>
    <property type="molecule type" value="Genomic_DNA"/>
</dbReference>
<feature type="domain" description="LysM" evidence="5">
    <location>
        <begin position="324"/>
        <end position="373"/>
    </location>
</feature>
<feature type="compositionally biased region" description="Basic and acidic residues" evidence="3">
    <location>
        <begin position="278"/>
        <end position="289"/>
    </location>
</feature>
<dbReference type="CDD" id="cd00118">
    <property type="entry name" value="LysM"/>
    <property type="match status" value="1"/>
</dbReference>
<sequence length="373" mass="37964">MRSGNGRHRRPRQAPALFVTAGVTGAGIALPLLGATAAHAADASPWDRVADCESGGVWSANNGHGYYGGLQLDLDTWTYYGGTVYADRPDLASRSQQIAIGEKILEAEGPRSFPHCGSVLASEVGPDVDLGTPDGTDPGTDEGTGPGGSDRAEDGTSGDPSGRESPEAGAPDGKPSEGEPSDGKTADEKSTGEKSSGETSPGEEGAAGKDGGSGGEGGSDESASERPSATPSPSSPSGDAQDADTGTADDERPSGDSGASDPSDGGFGWSNQGPSSPERLKGSSEEDHVLSPGTGKHRGKPGDGSDRASRGRDREDRGEGSGKHRVTVRPGDSLSRIAAERDVPGGWTELYAHNRDVIGDDPDLIRPGQRLRV</sequence>
<comment type="similarity">
    <text evidence="1">Belongs to the transglycosylase family. Rpf subfamily.</text>
</comment>
<feature type="compositionally biased region" description="Gly residues" evidence="3">
    <location>
        <begin position="208"/>
        <end position="217"/>
    </location>
</feature>
<dbReference type="InterPro" id="IPR036779">
    <property type="entry name" value="LysM_dom_sf"/>
</dbReference>
<feature type="region of interest" description="Disordered" evidence="3">
    <location>
        <begin position="115"/>
        <end position="336"/>
    </location>
</feature>
<feature type="compositionally biased region" description="Low complexity" evidence="3">
    <location>
        <begin position="225"/>
        <end position="246"/>
    </location>
</feature>
<evidence type="ECO:0000256" key="1">
    <source>
        <dbReference type="ARBA" id="ARBA00010830"/>
    </source>
</evidence>
<feature type="compositionally biased region" description="Low complexity" evidence="3">
    <location>
        <begin position="125"/>
        <end position="141"/>
    </location>
</feature>
<gene>
    <name evidence="6" type="ORF">DQ392_04920</name>
</gene>
<comment type="caution">
    <text evidence="6">The sequence shown here is derived from an EMBL/GenBank/DDBJ whole genome shotgun (WGS) entry which is preliminary data.</text>
</comment>
<keyword evidence="4" id="KW-0732">Signal</keyword>
<accession>A0A367F047</accession>
<reference evidence="6 7" key="1">
    <citation type="submission" date="2018-06" db="EMBL/GenBank/DDBJ databases">
        <title>Streptomyces reniochalinae sp. nov. and Streptomyces diacarnus sp. nov. from marine sponges.</title>
        <authorList>
            <person name="Li L."/>
        </authorList>
    </citation>
    <scope>NUCLEOTIDE SEQUENCE [LARGE SCALE GENOMIC DNA]</scope>
    <source>
        <strain evidence="6 7">LHW50302</strain>
    </source>
</reference>
<dbReference type="PANTHER" id="PTHR34700:SF4">
    <property type="entry name" value="PHAGE-LIKE ELEMENT PBSX PROTEIN XKDP"/>
    <property type="match status" value="1"/>
</dbReference>
<dbReference type="PANTHER" id="PTHR34700">
    <property type="entry name" value="POTASSIUM BINDING PROTEIN KBP"/>
    <property type="match status" value="1"/>
</dbReference>
<dbReference type="InterPro" id="IPR052196">
    <property type="entry name" value="Bact_Kbp"/>
</dbReference>
<dbReference type="InterPro" id="IPR023346">
    <property type="entry name" value="Lysozyme-like_dom_sf"/>
</dbReference>
<feature type="compositionally biased region" description="Low complexity" evidence="3">
    <location>
        <begin position="255"/>
        <end position="264"/>
    </location>
</feature>
<evidence type="ECO:0000256" key="4">
    <source>
        <dbReference type="SAM" id="SignalP"/>
    </source>
</evidence>
<dbReference type="Pfam" id="PF06737">
    <property type="entry name" value="Transglycosylas"/>
    <property type="match status" value="1"/>
</dbReference>
<dbReference type="Proteomes" id="UP000253507">
    <property type="component" value="Unassembled WGS sequence"/>
</dbReference>
<dbReference type="OrthoDB" id="1404170at2"/>
<dbReference type="Gene3D" id="3.10.350.10">
    <property type="entry name" value="LysM domain"/>
    <property type="match status" value="1"/>
</dbReference>
<proteinExistence type="inferred from homology"/>
<dbReference type="GO" id="GO:0016787">
    <property type="term" value="F:hydrolase activity"/>
    <property type="evidence" value="ECO:0007669"/>
    <property type="project" value="UniProtKB-KW"/>
</dbReference>
<dbReference type="Gene3D" id="1.10.530.10">
    <property type="match status" value="1"/>
</dbReference>
<protein>
    <submittedName>
        <fullName evidence="6">LysM peptidoglycan-binding domain-containing protein</fullName>
    </submittedName>
</protein>
<dbReference type="PROSITE" id="PS51782">
    <property type="entry name" value="LYSM"/>
    <property type="match status" value="1"/>
</dbReference>
<feature type="compositionally biased region" description="Basic and acidic residues" evidence="3">
    <location>
        <begin position="174"/>
        <end position="196"/>
    </location>
</feature>
<evidence type="ECO:0000256" key="2">
    <source>
        <dbReference type="ARBA" id="ARBA00022801"/>
    </source>
</evidence>
<feature type="compositionally biased region" description="Basic and acidic residues" evidence="3">
    <location>
        <begin position="300"/>
        <end position="322"/>
    </location>
</feature>
<evidence type="ECO:0000259" key="5">
    <source>
        <dbReference type="PROSITE" id="PS51782"/>
    </source>
</evidence>
<dbReference type="InterPro" id="IPR010618">
    <property type="entry name" value="RPF"/>
</dbReference>
<dbReference type="AlphaFoldDB" id="A0A367F047"/>
<evidence type="ECO:0000256" key="3">
    <source>
        <dbReference type="SAM" id="MobiDB-lite"/>
    </source>
</evidence>
<dbReference type="CDD" id="cd13925">
    <property type="entry name" value="RPF"/>
    <property type="match status" value="1"/>
</dbReference>
<dbReference type="InterPro" id="IPR018392">
    <property type="entry name" value="LysM"/>
</dbReference>
<keyword evidence="2" id="KW-0378">Hydrolase</keyword>
<name>A0A367F047_9ACTN</name>
<dbReference type="RefSeq" id="WP_114014229.1">
    <property type="nucleotide sequence ID" value="NZ_QOIM01000023.1"/>
</dbReference>
<evidence type="ECO:0000313" key="6">
    <source>
        <dbReference type="EMBL" id="RCG23262.1"/>
    </source>
</evidence>
<dbReference type="Pfam" id="PF01476">
    <property type="entry name" value="LysM"/>
    <property type="match status" value="1"/>
</dbReference>
<feature type="signal peptide" evidence="4">
    <location>
        <begin position="1"/>
        <end position="40"/>
    </location>
</feature>
<keyword evidence="7" id="KW-1185">Reference proteome</keyword>
<organism evidence="6 7">
    <name type="scientific">Streptomyces reniochalinae</name>
    <dbReference type="NCBI Taxonomy" id="2250578"/>
    <lineage>
        <taxon>Bacteria</taxon>
        <taxon>Bacillati</taxon>
        <taxon>Actinomycetota</taxon>
        <taxon>Actinomycetes</taxon>
        <taxon>Kitasatosporales</taxon>
        <taxon>Streptomycetaceae</taxon>
        <taxon>Streptomyces</taxon>
    </lineage>
</organism>
<dbReference type="SUPFAM" id="SSF53955">
    <property type="entry name" value="Lysozyme-like"/>
    <property type="match status" value="1"/>
</dbReference>
<evidence type="ECO:0000313" key="7">
    <source>
        <dbReference type="Proteomes" id="UP000253507"/>
    </source>
</evidence>